<evidence type="ECO:0000256" key="3">
    <source>
        <dbReference type="ARBA" id="ARBA00022553"/>
    </source>
</evidence>
<dbReference type="InterPro" id="IPR036890">
    <property type="entry name" value="HATPase_C_sf"/>
</dbReference>
<dbReference type="Proteomes" id="UP001183246">
    <property type="component" value="Unassembled WGS sequence"/>
</dbReference>
<evidence type="ECO:0000259" key="8">
    <source>
        <dbReference type="Pfam" id="PF02518"/>
    </source>
</evidence>
<evidence type="ECO:0000313" key="10">
    <source>
        <dbReference type="Proteomes" id="UP001183246"/>
    </source>
</evidence>
<dbReference type="RefSeq" id="WP_311705739.1">
    <property type="nucleotide sequence ID" value="NZ_JAVREL010000010.1"/>
</dbReference>
<keyword evidence="3" id="KW-0597">Phosphoprotein</keyword>
<evidence type="ECO:0000256" key="5">
    <source>
        <dbReference type="ARBA" id="ARBA00022777"/>
    </source>
</evidence>
<dbReference type="SUPFAM" id="SSF55874">
    <property type="entry name" value="ATPase domain of HSP90 chaperone/DNA topoisomerase II/histidine kinase"/>
    <property type="match status" value="1"/>
</dbReference>
<dbReference type="Gene3D" id="3.30.565.10">
    <property type="entry name" value="Histidine kinase-like ATPase, C-terminal domain"/>
    <property type="match status" value="1"/>
</dbReference>
<dbReference type="GO" id="GO:0005524">
    <property type="term" value="F:ATP binding"/>
    <property type="evidence" value="ECO:0007669"/>
    <property type="project" value="UniProtKB-KW"/>
</dbReference>
<name>A0ABU2MT75_9ACTN</name>
<protein>
    <recommendedName>
        <fullName evidence="2">histidine kinase</fullName>
        <ecNumber evidence="2">2.7.13.3</ecNumber>
    </recommendedName>
</protein>
<dbReference type="PANTHER" id="PTHR45436">
    <property type="entry name" value="SENSOR HISTIDINE KINASE YKOH"/>
    <property type="match status" value="1"/>
</dbReference>
<feature type="domain" description="Histidine kinase/HSP90-like ATPase" evidence="8">
    <location>
        <begin position="253"/>
        <end position="363"/>
    </location>
</feature>
<feature type="transmembrane region" description="Helical" evidence="7">
    <location>
        <begin position="44"/>
        <end position="61"/>
    </location>
</feature>
<sequence>MVHADALHAPGRSGTTGRWLAAPALVAAGAVAAAFLAGGDAWPAVLGTGAVAALAVLALAGETARRGRVIEALREQAEQQADDTAVLVYELMPPLLDQLKRGVVEDHVVPRLAPGPASDVRIHAAHETLVFAIVDMMREKEFQRDSGKRAIVNVANRIQSEIHRLQQHIRSMQFRHDTPKMLGDLMVVEHGINVAGRFATALAVLGGGVPLRRWRVPITLYDVMRAGSGPIAEYTRVTQHHVVETAVVGEAAESLILVMAELLDNATRYSPPTTKVVMNAQEVSGGIEVSIEDCGSGLTDETQRRAEFLLRQGVDGIDLEDLGETARIGLRVAGILASHYGARISLRPSTGAGVRAVVYLPDELFTAVPPPSYPTYAKPSPFVPRPPRPADDEETPVYERAANGLPQRRSRREPDTAPAGQGAVARREAPEESGRRPPGLWVDAFFAGLRAEPSEWPPTATDPPAGDQSRNE</sequence>
<evidence type="ECO:0000256" key="7">
    <source>
        <dbReference type="SAM" id="Phobius"/>
    </source>
</evidence>
<evidence type="ECO:0000256" key="2">
    <source>
        <dbReference type="ARBA" id="ARBA00012438"/>
    </source>
</evidence>
<dbReference type="EC" id="2.7.13.3" evidence="2"/>
<feature type="region of interest" description="Disordered" evidence="6">
    <location>
        <begin position="371"/>
        <end position="472"/>
    </location>
</feature>
<keyword evidence="9" id="KW-0547">Nucleotide-binding</keyword>
<reference evidence="10" key="1">
    <citation type="submission" date="2023-07" db="EMBL/GenBank/DDBJ databases">
        <title>30 novel species of actinomycetes from the DSMZ collection.</title>
        <authorList>
            <person name="Nouioui I."/>
        </authorList>
    </citation>
    <scope>NUCLEOTIDE SEQUENCE [LARGE SCALE GENOMIC DNA]</scope>
    <source>
        <strain evidence="10">DSM 44938</strain>
    </source>
</reference>
<organism evidence="9 10">
    <name type="scientific">Streptomyces litchfieldiae</name>
    <dbReference type="NCBI Taxonomy" id="3075543"/>
    <lineage>
        <taxon>Bacteria</taxon>
        <taxon>Bacillati</taxon>
        <taxon>Actinomycetota</taxon>
        <taxon>Actinomycetes</taxon>
        <taxon>Kitasatosporales</taxon>
        <taxon>Streptomycetaceae</taxon>
        <taxon>Streptomyces</taxon>
    </lineage>
</organism>
<keyword evidence="4" id="KW-0808">Transferase</keyword>
<keyword evidence="10" id="KW-1185">Reference proteome</keyword>
<evidence type="ECO:0000256" key="4">
    <source>
        <dbReference type="ARBA" id="ARBA00022679"/>
    </source>
</evidence>
<comment type="catalytic activity">
    <reaction evidence="1">
        <text>ATP + protein L-histidine = ADP + protein N-phospho-L-histidine.</text>
        <dbReference type="EC" id="2.7.13.3"/>
    </reaction>
</comment>
<keyword evidence="9" id="KW-0067">ATP-binding</keyword>
<dbReference type="InterPro" id="IPR003594">
    <property type="entry name" value="HATPase_dom"/>
</dbReference>
<keyword evidence="7" id="KW-0812">Transmembrane</keyword>
<feature type="transmembrane region" description="Helical" evidence="7">
    <location>
        <begin position="20"/>
        <end position="38"/>
    </location>
</feature>
<keyword evidence="5" id="KW-0418">Kinase</keyword>
<dbReference type="EMBL" id="JAVREL010000010">
    <property type="protein sequence ID" value="MDT0344607.1"/>
    <property type="molecule type" value="Genomic_DNA"/>
</dbReference>
<evidence type="ECO:0000256" key="1">
    <source>
        <dbReference type="ARBA" id="ARBA00000085"/>
    </source>
</evidence>
<dbReference type="PANTHER" id="PTHR45436:SF5">
    <property type="entry name" value="SENSOR HISTIDINE KINASE TRCS"/>
    <property type="match status" value="1"/>
</dbReference>
<dbReference type="Pfam" id="PF02518">
    <property type="entry name" value="HATPase_c"/>
    <property type="match status" value="1"/>
</dbReference>
<dbReference type="InterPro" id="IPR050428">
    <property type="entry name" value="TCS_sensor_his_kinase"/>
</dbReference>
<comment type="caution">
    <text evidence="9">The sequence shown here is derived from an EMBL/GenBank/DDBJ whole genome shotgun (WGS) entry which is preliminary data.</text>
</comment>
<evidence type="ECO:0000313" key="9">
    <source>
        <dbReference type="EMBL" id="MDT0344607.1"/>
    </source>
</evidence>
<keyword evidence="7" id="KW-1133">Transmembrane helix</keyword>
<feature type="compositionally biased region" description="Basic and acidic residues" evidence="6">
    <location>
        <begin position="425"/>
        <end position="435"/>
    </location>
</feature>
<gene>
    <name evidence="9" type="ORF">RM590_18605</name>
</gene>
<keyword evidence="7" id="KW-0472">Membrane</keyword>
<accession>A0ABU2MT75</accession>
<evidence type="ECO:0000256" key="6">
    <source>
        <dbReference type="SAM" id="MobiDB-lite"/>
    </source>
</evidence>
<proteinExistence type="predicted"/>